<comment type="caution">
    <text evidence="2">The sequence shown here is derived from an EMBL/GenBank/DDBJ whole genome shotgun (WGS) entry which is preliminary data.</text>
</comment>
<name>A0ABU0ISL1_9CAUL</name>
<sequence length="154" mass="16115">MSRYLAAAAAVGLLAAATPALAVTVRDCDGRTEAAYNIVEPWETSSKTFYQGQVRVAYLDTGGEPACCSAHLLVLFFNQDEPGGGMTCRLVSAEGDNGFAGIDFKSLKSSYDPARGLLLSFNYRVFPPGGDGSTLNRGVARVRVNVAGGAVTAE</sequence>
<accession>A0ABU0ISL1</accession>
<gene>
    <name evidence="2" type="ORF">QO010_002776</name>
</gene>
<dbReference type="Proteomes" id="UP001228905">
    <property type="component" value="Unassembled WGS sequence"/>
</dbReference>
<reference evidence="2 3" key="1">
    <citation type="submission" date="2023-07" db="EMBL/GenBank/DDBJ databases">
        <title>Genomic Encyclopedia of Type Strains, Phase IV (KMG-IV): sequencing the most valuable type-strain genomes for metagenomic binning, comparative biology and taxonomic classification.</title>
        <authorList>
            <person name="Goeker M."/>
        </authorList>
    </citation>
    <scope>NUCLEOTIDE SEQUENCE [LARGE SCALE GENOMIC DNA]</scope>
    <source>
        <strain evidence="2 3">DSM 18695</strain>
    </source>
</reference>
<feature type="signal peptide" evidence="1">
    <location>
        <begin position="1"/>
        <end position="22"/>
    </location>
</feature>
<feature type="chain" id="PRO_5045684640" description="Lipoprotein" evidence="1">
    <location>
        <begin position="23"/>
        <end position="154"/>
    </location>
</feature>
<evidence type="ECO:0008006" key="4">
    <source>
        <dbReference type="Google" id="ProtNLM"/>
    </source>
</evidence>
<keyword evidence="3" id="KW-1185">Reference proteome</keyword>
<evidence type="ECO:0000313" key="2">
    <source>
        <dbReference type="EMBL" id="MDQ0464992.1"/>
    </source>
</evidence>
<protein>
    <recommendedName>
        <fullName evidence="4">Lipoprotein</fullName>
    </recommendedName>
</protein>
<evidence type="ECO:0000313" key="3">
    <source>
        <dbReference type="Proteomes" id="UP001228905"/>
    </source>
</evidence>
<organism evidence="2 3">
    <name type="scientific">Caulobacter ginsengisoli</name>
    <dbReference type="NCBI Taxonomy" id="400775"/>
    <lineage>
        <taxon>Bacteria</taxon>
        <taxon>Pseudomonadati</taxon>
        <taxon>Pseudomonadota</taxon>
        <taxon>Alphaproteobacteria</taxon>
        <taxon>Caulobacterales</taxon>
        <taxon>Caulobacteraceae</taxon>
        <taxon>Caulobacter</taxon>
    </lineage>
</organism>
<dbReference type="RefSeq" id="WP_307350052.1">
    <property type="nucleotide sequence ID" value="NZ_JAUSVS010000005.1"/>
</dbReference>
<evidence type="ECO:0000256" key="1">
    <source>
        <dbReference type="SAM" id="SignalP"/>
    </source>
</evidence>
<dbReference type="EMBL" id="JAUSVS010000005">
    <property type="protein sequence ID" value="MDQ0464992.1"/>
    <property type="molecule type" value="Genomic_DNA"/>
</dbReference>
<proteinExistence type="predicted"/>
<keyword evidence="1" id="KW-0732">Signal</keyword>